<evidence type="ECO:0000313" key="3">
    <source>
        <dbReference type="Proteomes" id="UP000320806"/>
    </source>
</evidence>
<dbReference type="OrthoDB" id="5975956at2"/>
<name>A0A542EEQ7_9MICO</name>
<dbReference type="Proteomes" id="UP000320806">
    <property type="component" value="Unassembled WGS sequence"/>
</dbReference>
<accession>A0A542EEQ7</accession>
<feature type="region of interest" description="Disordered" evidence="1">
    <location>
        <begin position="88"/>
        <end position="111"/>
    </location>
</feature>
<keyword evidence="3" id="KW-1185">Reference proteome</keyword>
<proteinExistence type="predicted"/>
<organism evidence="2 3">
    <name type="scientific">Yimella lutea</name>
    <dbReference type="NCBI Taxonomy" id="587872"/>
    <lineage>
        <taxon>Bacteria</taxon>
        <taxon>Bacillati</taxon>
        <taxon>Actinomycetota</taxon>
        <taxon>Actinomycetes</taxon>
        <taxon>Micrococcales</taxon>
        <taxon>Dermacoccaceae</taxon>
        <taxon>Yimella</taxon>
    </lineage>
</organism>
<gene>
    <name evidence="2" type="ORF">FB459_1250</name>
</gene>
<dbReference type="RefSeq" id="WP_141927798.1">
    <property type="nucleotide sequence ID" value="NZ_BAABCI010000002.1"/>
</dbReference>
<comment type="caution">
    <text evidence="2">The sequence shown here is derived from an EMBL/GenBank/DDBJ whole genome shotgun (WGS) entry which is preliminary data.</text>
</comment>
<dbReference type="AlphaFoldDB" id="A0A542EEQ7"/>
<reference evidence="2 3" key="1">
    <citation type="submission" date="2019-06" db="EMBL/GenBank/DDBJ databases">
        <title>Sequencing the genomes of 1000 actinobacteria strains.</title>
        <authorList>
            <person name="Klenk H.-P."/>
        </authorList>
    </citation>
    <scope>NUCLEOTIDE SEQUENCE [LARGE SCALE GENOMIC DNA]</scope>
    <source>
        <strain evidence="2 3">DSM 19828</strain>
    </source>
</reference>
<evidence type="ECO:0000256" key="1">
    <source>
        <dbReference type="SAM" id="MobiDB-lite"/>
    </source>
</evidence>
<evidence type="ECO:0000313" key="2">
    <source>
        <dbReference type="EMBL" id="TQJ13815.1"/>
    </source>
</evidence>
<dbReference type="EMBL" id="VFMO01000001">
    <property type="protein sequence ID" value="TQJ13815.1"/>
    <property type="molecule type" value="Genomic_DNA"/>
</dbReference>
<protein>
    <submittedName>
        <fullName evidence="2">Uncharacterized protein</fullName>
    </submittedName>
</protein>
<sequence length="111" mass="12320">MSWLRSPLRTSKRMTTLTVYLAWTSEDLADLADLEGPWHEAMLIAPGLIAVNSTESLSAVYHAIKWSLRREASLIVVPVHQMPKSRGMAAGTTTWLRERTARHPTGAGEHA</sequence>